<feature type="domain" description="Nematode cuticle collagen N-terminal" evidence="4">
    <location>
        <begin position="35"/>
        <end position="85"/>
    </location>
</feature>
<feature type="compositionally biased region" description="Low complexity" evidence="2">
    <location>
        <begin position="187"/>
        <end position="196"/>
    </location>
</feature>
<evidence type="ECO:0000256" key="2">
    <source>
        <dbReference type="SAM" id="MobiDB-lite"/>
    </source>
</evidence>
<dbReference type="Pfam" id="PF01484">
    <property type="entry name" value="Col_cuticle_N"/>
    <property type="match status" value="1"/>
</dbReference>
<keyword evidence="1" id="KW-0677">Repeat</keyword>
<reference evidence="6" key="1">
    <citation type="submission" date="2022-11" db="UniProtKB">
        <authorList>
            <consortium name="WormBaseParasite"/>
        </authorList>
    </citation>
    <scope>IDENTIFICATION</scope>
</reference>
<keyword evidence="3" id="KW-0472">Membrane</keyword>
<name>A0A915P611_9BILA</name>
<evidence type="ECO:0000256" key="3">
    <source>
        <dbReference type="SAM" id="Phobius"/>
    </source>
</evidence>
<feature type="region of interest" description="Disordered" evidence="2">
    <location>
        <begin position="307"/>
        <end position="338"/>
    </location>
</feature>
<feature type="compositionally biased region" description="Pro residues" evidence="2">
    <location>
        <begin position="223"/>
        <end position="232"/>
    </location>
</feature>
<dbReference type="AlphaFoldDB" id="A0A915P611"/>
<dbReference type="WBParaSite" id="scf7180000423440.g10997">
    <property type="protein sequence ID" value="scf7180000423440.g10997"/>
    <property type="gene ID" value="scf7180000423440.g10997"/>
</dbReference>
<evidence type="ECO:0000259" key="4">
    <source>
        <dbReference type="SMART" id="SM01088"/>
    </source>
</evidence>
<feature type="region of interest" description="Disordered" evidence="2">
    <location>
        <begin position="149"/>
        <end position="277"/>
    </location>
</feature>
<proteinExistence type="predicted"/>
<dbReference type="GO" id="GO:0042302">
    <property type="term" value="F:structural constituent of cuticle"/>
    <property type="evidence" value="ECO:0007669"/>
    <property type="project" value="InterPro"/>
</dbReference>
<evidence type="ECO:0000256" key="1">
    <source>
        <dbReference type="ARBA" id="ARBA00022737"/>
    </source>
</evidence>
<dbReference type="PANTHER" id="PTHR24637:SF421">
    <property type="entry name" value="CUTICLE COLLAGEN DPY-2"/>
    <property type="match status" value="1"/>
</dbReference>
<evidence type="ECO:0000313" key="5">
    <source>
        <dbReference type="Proteomes" id="UP000887560"/>
    </source>
</evidence>
<keyword evidence="3" id="KW-0812">Transmembrane</keyword>
<dbReference type="InterPro" id="IPR002486">
    <property type="entry name" value="Col_cuticle_N"/>
</dbReference>
<feature type="transmembrane region" description="Helical" evidence="3">
    <location>
        <begin position="34"/>
        <end position="57"/>
    </location>
</feature>
<evidence type="ECO:0000313" key="6">
    <source>
        <dbReference type="WBParaSite" id="scf7180000423440.g10997"/>
    </source>
</evidence>
<keyword evidence="3" id="KW-1133">Transmembrane helix</keyword>
<keyword evidence="5" id="KW-1185">Reference proteome</keyword>
<accession>A0A915P611</accession>
<sequence>MQEECLKNNNTIEQNKHLSRQRMLLDRCDSLKRMAIVATSISVLSAIFCVLSIPFIYNYLQHIQSVIESESDYCKYRSNSLWKELSRTLQQKPLIKNSHQSKRKTRQGYFPVEAATFGPLPPNSSEALYGAQLIGQKCGCSYGAHGEPGEAGLDGKDGADGLPGTDGQPGQEAIGGAKHKDFCIECPPGQIGPRGQPGEKGEPGEPGQPGIDADGGIRGPAGSPGPPGPPPGLQIEQQGTTGPAGPVGAKGPAGEKGAPGVPGHPGQPGSKGLPGTSNIFKEYFERLETLFSFLSLGDRGPVGPPGKVGEPGKKGQQGEHGLPGGCTHCPIPRTAPGY</sequence>
<dbReference type="PANTHER" id="PTHR24637">
    <property type="entry name" value="COLLAGEN"/>
    <property type="match status" value="1"/>
</dbReference>
<protein>
    <submittedName>
        <fullName evidence="6">Nematode cuticle collagen N-terminal domain-containing protein</fullName>
    </submittedName>
</protein>
<organism evidence="5 6">
    <name type="scientific">Meloidogyne floridensis</name>
    <dbReference type="NCBI Taxonomy" id="298350"/>
    <lineage>
        <taxon>Eukaryota</taxon>
        <taxon>Metazoa</taxon>
        <taxon>Ecdysozoa</taxon>
        <taxon>Nematoda</taxon>
        <taxon>Chromadorea</taxon>
        <taxon>Rhabditida</taxon>
        <taxon>Tylenchina</taxon>
        <taxon>Tylenchomorpha</taxon>
        <taxon>Tylenchoidea</taxon>
        <taxon>Meloidogynidae</taxon>
        <taxon>Meloidogyninae</taxon>
        <taxon>Meloidogyne</taxon>
    </lineage>
</organism>
<feature type="compositionally biased region" description="Low complexity" evidence="2">
    <location>
        <begin position="239"/>
        <end position="261"/>
    </location>
</feature>
<dbReference type="Proteomes" id="UP000887560">
    <property type="component" value="Unplaced"/>
</dbReference>
<dbReference type="SMART" id="SM01088">
    <property type="entry name" value="Col_cuticle_N"/>
    <property type="match status" value="1"/>
</dbReference>